<sequence>MNYDGTNAVTLGNNWGSIYPAGVLIYAGCFGVEAPGGATGVAEAELQANNYYKCPSDTSNFGLNKTPQVVSYSYYVWKTAHSGWGSPAPVSRFIVGRDDPGAAIWSDIFVTTPNHPNDTANVLHLGGHVRGIPLNAKQKAYTSWGDRFRYVLDDITY</sequence>
<organism evidence="1">
    <name type="scientific">bioreactor metagenome</name>
    <dbReference type="NCBI Taxonomy" id="1076179"/>
    <lineage>
        <taxon>unclassified sequences</taxon>
        <taxon>metagenomes</taxon>
        <taxon>ecological metagenomes</taxon>
    </lineage>
</organism>
<protein>
    <submittedName>
        <fullName evidence="1">Uncharacterized protein</fullName>
    </submittedName>
</protein>
<dbReference type="EMBL" id="VSSQ01050711">
    <property type="protein sequence ID" value="MPN04789.1"/>
    <property type="molecule type" value="Genomic_DNA"/>
</dbReference>
<gene>
    <name evidence="1" type="ORF">SDC9_152037</name>
</gene>
<accession>A0A645EUC4</accession>
<evidence type="ECO:0000313" key="1">
    <source>
        <dbReference type="EMBL" id="MPN04789.1"/>
    </source>
</evidence>
<comment type="caution">
    <text evidence="1">The sequence shown here is derived from an EMBL/GenBank/DDBJ whole genome shotgun (WGS) entry which is preliminary data.</text>
</comment>
<proteinExistence type="predicted"/>
<name>A0A645EUC4_9ZZZZ</name>
<dbReference type="AlphaFoldDB" id="A0A645EUC4"/>
<reference evidence="1" key="1">
    <citation type="submission" date="2019-08" db="EMBL/GenBank/DDBJ databases">
        <authorList>
            <person name="Kucharzyk K."/>
            <person name="Murdoch R.W."/>
            <person name="Higgins S."/>
            <person name="Loffler F."/>
        </authorList>
    </citation>
    <scope>NUCLEOTIDE SEQUENCE</scope>
</reference>